<protein>
    <recommendedName>
        <fullName evidence="2">Aspartate/glutamate/uridylate kinase domain-containing protein</fullName>
    </recommendedName>
</protein>
<accession>A0A381V0Y1</accession>
<sequence length="52" mass="6020">MPKQWKRTAETCEIIADFIKDNQDSHYVVTHGNGPQVGNILLRSEYSSKYLH</sequence>
<evidence type="ECO:0000313" key="1">
    <source>
        <dbReference type="EMBL" id="SVA33277.1"/>
    </source>
</evidence>
<feature type="non-terminal residue" evidence="1">
    <location>
        <position position="52"/>
    </location>
</feature>
<dbReference type="InterPro" id="IPR036393">
    <property type="entry name" value="AceGlu_kinase-like_sf"/>
</dbReference>
<gene>
    <name evidence="1" type="ORF">METZ01_LOCUS86131</name>
</gene>
<dbReference type="EMBL" id="UINC01007431">
    <property type="protein sequence ID" value="SVA33277.1"/>
    <property type="molecule type" value="Genomic_DNA"/>
</dbReference>
<dbReference type="SUPFAM" id="SSF53633">
    <property type="entry name" value="Carbamate kinase-like"/>
    <property type="match status" value="1"/>
</dbReference>
<evidence type="ECO:0008006" key="2">
    <source>
        <dbReference type="Google" id="ProtNLM"/>
    </source>
</evidence>
<dbReference type="AlphaFoldDB" id="A0A381V0Y1"/>
<name>A0A381V0Y1_9ZZZZ</name>
<reference evidence="1" key="1">
    <citation type="submission" date="2018-05" db="EMBL/GenBank/DDBJ databases">
        <authorList>
            <person name="Lanie J.A."/>
            <person name="Ng W.-L."/>
            <person name="Kazmierczak K.M."/>
            <person name="Andrzejewski T.M."/>
            <person name="Davidsen T.M."/>
            <person name="Wayne K.J."/>
            <person name="Tettelin H."/>
            <person name="Glass J.I."/>
            <person name="Rusch D."/>
            <person name="Podicherti R."/>
            <person name="Tsui H.-C.T."/>
            <person name="Winkler M.E."/>
        </authorList>
    </citation>
    <scope>NUCLEOTIDE SEQUENCE</scope>
</reference>
<organism evidence="1">
    <name type="scientific">marine metagenome</name>
    <dbReference type="NCBI Taxonomy" id="408172"/>
    <lineage>
        <taxon>unclassified sequences</taxon>
        <taxon>metagenomes</taxon>
        <taxon>ecological metagenomes</taxon>
    </lineage>
</organism>
<proteinExistence type="predicted"/>
<dbReference type="Gene3D" id="3.40.1160.10">
    <property type="entry name" value="Acetylglutamate kinase-like"/>
    <property type="match status" value="1"/>
</dbReference>